<keyword evidence="2" id="KW-1185">Reference proteome</keyword>
<evidence type="ECO:0000313" key="2">
    <source>
        <dbReference type="Proteomes" id="UP000316304"/>
    </source>
</evidence>
<proteinExistence type="predicted"/>
<organism evidence="1 2">
    <name type="scientific">Novipirellula galeiformis</name>
    <dbReference type="NCBI Taxonomy" id="2528004"/>
    <lineage>
        <taxon>Bacteria</taxon>
        <taxon>Pseudomonadati</taxon>
        <taxon>Planctomycetota</taxon>
        <taxon>Planctomycetia</taxon>
        <taxon>Pirellulales</taxon>
        <taxon>Pirellulaceae</taxon>
        <taxon>Novipirellula</taxon>
    </lineage>
</organism>
<dbReference type="AlphaFoldDB" id="A0A5C6CEM1"/>
<dbReference type="RefSeq" id="WP_146595631.1">
    <property type="nucleotide sequence ID" value="NZ_SJPT01000005.1"/>
</dbReference>
<dbReference type="EMBL" id="SJPT01000005">
    <property type="protein sequence ID" value="TWU22465.1"/>
    <property type="molecule type" value="Genomic_DNA"/>
</dbReference>
<dbReference type="Proteomes" id="UP000316304">
    <property type="component" value="Unassembled WGS sequence"/>
</dbReference>
<evidence type="ECO:0000313" key="1">
    <source>
        <dbReference type="EMBL" id="TWU22465.1"/>
    </source>
</evidence>
<protein>
    <submittedName>
        <fullName evidence="1">Uncharacterized protein</fullName>
    </submittedName>
</protein>
<sequence length="197" mass="20636">MSTKVLYTPMDGTPEQIVLADHATDFLPTAANDLRISTDGSDELDVQLTLASLASGSYRQSDKFDFGAHWAMEYFARLAVEIASTPTAGNTLLLYLAYSDSATAGTGNAAGVSGTDAAYTGYSSNAAASVLQAELVSVFTNTGQATTTVQVIDGWMFAPKARYASAILLNSSGAALHSDDVESHIVLNPVVQEIQDA</sequence>
<comment type="caution">
    <text evidence="1">The sequence shown here is derived from an EMBL/GenBank/DDBJ whole genome shotgun (WGS) entry which is preliminary data.</text>
</comment>
<reference evidence="1 2" key="1">
    <citation type="submission" date="2019-02" db="EMBL/GenBank/DDBJ databases">
        <title>Deep-cultivation of Planctomycetes and their phenomic and genomic characterization uncovers novel biology.</title>
        <authorList>
            <person name="Wiegand S."/>
            <person name="Jogler M."/>
            <person name="Boedeker C."/>
            <person name="Pinto D."/>
            <person name="Vollmers J."/>
            <person name="Rivas-Marin E."/>
            <person name="Kohn T."/>
            <person name="Peeters S.H."/>
            <person name="Heuer A."/>
            <person name="Rast P."/>
            <person name="Oberbeckmann S."/>
            <person name="Bunk B."/>
            <person name="Jeske O."/>
            <person name="Meyerdierks A."/>
            <person name="Storesund J.E."/>
            <person name="Kallscheuer N."/>
            <person name="Luecker S."/>
            <person name="Lage O.M."/>
            <person name="Pohl T."/>
            <person name="Merkel B.J."/>
            <person name="Hornburger P."/>
            <person name="Mueller R.-W."/>
            <person name="Bruemmer F."/>
            <person name="Labrenz M."/>
            <person name="Spormann A.M."/>
            <person name="Op Den Camp H."/>
            <person name="Overmann J."/>
            <person name="Amann R."/>
            <person name="Jetten M.S.M."/>
            <person name="Mascher T."/>
            <person name="Medema M.H."/>
            <person name="Devos D.P."/>
            <person name="Kaster A.-K."/>
            <person name="Ovreas L."/>
            <person name="Rohde M."/>
            <person name="Galperin M.Y."/>
            <person name="Jogler C."/>
        </authorList>
    </citation>
    <scope>NUCLEOTIDE SEQUENCE [LARGE SCALE GENOMIC DNA]</scope>
    <source>
        <strain evidence="1 2">Pla52o</strain>
    </source>
</reference>
<name>A0A5C6CEM1_9BACT</name>
<gene>
    <name evidence="1" type="ORF">Pla52o_35210</name>
</gene>
<accession>A0A5C6CEM1</accession>